<keyword evidence="4" id="KW-0547">Nucleotide-binding</keyword>
<dbReference type="CDD" id="cd03221">
    <property type="entry name" value="ABCF_EF-3"/>
    <property type="match status" value="2"/>
</dbReference>
<dbReference type="FunFam" id="3.40.50.300:FF:000104">
    <property type="entry name" value="ATP-binding cassette sub-family F member 3"/>
    <property type="match status" value="1"/>
</dbReference>
<dbReference type="PROSITE" id="PS00211">
    <property type="entry name" value="ABC_TRANSPORTER_1"/>
    <property type="match status" value="1"/>
</dbReference>
<feature type="coiled-coil region" evidence="9">
    <location>
        <begin position="119"/>
        <end position="146"/>
    </location>
</feature>
<dbReference type="Gene3D" id="3.40.50.300">
    <property type="entry name" value="P-loop containing nucleotide triphosphate hydrolases"/>
    <property type="match status" value="2"/>
</dbReference>
<gene>
    <name evidence="12" type="primary">LOC110989847</name>
</gene>
<evidence type="ECO:0000259" key="10">
    <source>
        <dbReference type="PROSITE" id="PS50893"/>
    </source>
</evidence>
<dbReference type="InterPro" id="IPR027417">
    <property type="entry name" value="P-loop_NTPase"/>
</dbReference>
<dbReference type="InterPro" id="IPR058770">
    <property type="entry name" value="PWI_ABCF3"/>
</dbReference>
<sequence length="713" mass="79453">MACSAILTSAFPSIDGELLTYVTGVLEDPEEFNSASDVYEAVGGVLHEVAQDKEEGEILSLCEKLLHAVKVNDQGSNASNASSMVRLDAPVHIGAKLEEEAKIGNEEVSIWIVKKGNSMLVDKKKLEKAEAKIKAKQERRALKDDSTIKQTGSAITASASQAINRKDQKMDESGNSRAKDIRIENIDLAFGDKVLLKEADLTLTYGRRYGFVGRNGAGKSTLLKMISSGELRIPSHISILHVEQEVTGDDTLATDSVLQSDETRERLVTEERQLVERLNATSPGGSDPATSSRLAEVYAQLEEIEADKAPARAAMILAGLGFSPDMQKMKTREFSGGWRMRLALARALFSKPDLLLLDEPTNMLDIKAVLWLEGYLQTWPTTLLVVSHDKNFLNVISTDILYLHSKTLDAYRGDYEIFFKTKTERLSNQQKEYEAQQQLRAHVQVFIDRFRYNANRAALVQSKIKFLEKLPVLKPVEKEPDVILRFPAEFEKLSPPILQLDEVQFYYSKDKPIFKRTDISANMESRTCIVGENGSGKTTLLKILIGQLEPVSGVVHRHRNLRIGYFSQHHVDQLDMDQTSVEVMASRFPGHPVERYRHQLGSFGITGELAMRAVSSLSGGQKSRVAFALMCMGNPNFLILDEPTNHLDIETVEALGKAINDFKGGVMLVSHDESLIRLICKEFWVCAEGDVKSMEGGLDEYKRIVEAEFAAQK</sequence>
<dbReference type="GO" id="GO:0051607">
    <property type="term" value="P:defense response to virus"/>
    <property type="evidence" value="ECO:0007669"/>
    <property type="project" value="UniProtKB-KW"/>
</dbReference>
<comment type="similarity">
    <text evidence="1">Belongs to the ABC transporter superfamily. ABCF family. EF3 subfamily.</text>
</comment>
<keyword evidence="3" id="KW-0677">Repeat</keyword>
<dbReference type="SUPFAM" id="SSF52540">
    <property type="entry name" value="P-loop containing nucleoside triphosphate hydrolases"/>
    <property type="match status" value="2"/>
</dbReference>
<dbReference type="GO" id="GO:0016887">
    <property type="term" value="F:ATP hydrolysis activity"/>
    <property type="evidence" value="ECO:0007669"/>
    <property type="project" value="InterPro"/>
</dbReference>
<keyword evidence="7" id="KW-0051">Antiviral defense</keyword>
<evidence type="ECO:0000256" key="1">
    <source>
        <dbReference type="ARBA" id="ARBA00011054"/>
    </source>
</evidence>
<dbReference type="Proteomes" id="UP000694845">
    <property type="component" value="Unplaced"/>
</dbReference>
<feature type="domain" description="ABC transporter" evidence="10">
    <location>
        <begin position="498"/>
        <end position="713"/>
    </location>
</feature>
<evidence type="ECO:0000256" key="3">
    <source>
        <dbReference type="ARBA" id="ARBA00022737"/>
    </source>
</evidence>
<evidence type="ECO:0000256" key="5">
    <source>
        <dbReference type="ARBA" id="ARBA00022840"/>
    </source>
</evidence>
<dbReference type="Pfam" id="PF00005">
    <property type="entry name" value="ABC_tran"/>
    <property type="match status" value="2"/>
</dbReference>
<dbReference type="GO" id="GO:0005524">
    <property type="term" value="F:ATP binding"/>
    <property type="evidence" value="ECO:0007669"/>
    <property type="project" value="UniProtKB-KW"/>
</dbReference>
<accession>A0A8B7ZXR2</accession>
<dbReference type="PANTHER" id="PTHR19211:SF117">
    <property type="entry name" value="ATP-BINDING CASSETTE SUB-FAMILY F MEMBER 3"/>
    <property type="match status" value="1"/>
</dbReference>
<evidence type="ECO:0000256" key="7">
    <source>
        <dbReference type="ARBA" id="ARBA00023118"/>
    </source>
</evidence>
<organism evidence="11 12">
    <name type="scientific">Acanthaster planci</name>
    <name type="common">Crown-of-thorns starfish</name>
    <dbReference type="NCBI Taxonomy" id="133434"/>
    <lineage>
        <taxon>Eukaryota</taxon>
        <taxon>Metazoa</taxon>
        <taxon>Echinodermata</taxon>
        <taxon>Eleutherozoa</taxon>
        <taxon>Asterozoa</taxon>
        <taxon>Asteroidea</taxon>
        <taxon>Valvatacea</taxon>
        <taxon>Valvatida</taxon>
        <taxon>Acanthasteridae</taxon>
        <taxon>Acanthaster</taxon>
    </lineage>
</organism>
<dbReference type="PROSITE" id="PS50893">
    <property type="entry name" value="ABC_TRANSPORTER_2"/>
    <property type="match status" value="2"/>
</dbReference>
<dbReference type="RefSeq" id="XP_022110204.1">
    <property type="nucleotide sequence ID" value="XM_022254512.1"/>
</dbReference>
<keyword evidence="2" id="KW-0597">Phosphoprotein</keyword>
<dbReference type="InterPro" id="IPR003439">
    <property type="entry name" value="ABC_transporter-like_ATP-bd"/>
</dbReference>
<dbReference type="SMART" id="SM00382">
    <property type="entry name" value="AAA"/>
    <property type="match status" value="2"/>
</dbReference>
<dbReference type="InterPro" id="IPR017871">
    <property type="entry name" value="ABC_transporter-like_CS"/>
</dbReference>
<name>A0A8B7ZXR2_ACAPL</name>
<dbReference type="OMA" id="CTHIADI"/>
<evidence type="ECO:0000256" key="2">
    <source>
        <dbReference type="ARBA" id="ARBA00022553"/>
    </source>
</evidence>
<dbReference type="Pfam" id="PF26051">
    <property type="entry name" value="PWI_ABCF3"/>
    <property type="match status" value="1"/>
</dbReference>
<keyword evidence="9" id="KW-0175">Coiled coil</keyword>
<dbReference type="InterPro" id="IPR032781">
    <property type="entry name" value="ABC_tran_Xtn"/>
</dbReference>
<keyword evidence="11" id="KW-1185">Reference proteome</keyword>
<proteinExistence type="inferred from homology"/>
<dbReference type="KEGG" id="aplc:110989847"/>
<feature type="domain" description="ABC transporter" evidence="10">
    <location>
        <begin position="181"/>
        <end position="430"/>
    </location>
</feature>
<keyword evidence="5" id="KW-0067">ATP-binding</keyword>
<evidence type="ECO:0000256" key="8">
    <source>
        <dbReference type="ARBA" id="ARBA00073919"/>
    </source>
</evidence>
<evidence type="ECO:0000256" key="9">
    <source>
        <dbReference type="SAM" id="Coils"/>
    </source>
</evidence>
<evidence type="ECO:0000256" key="6">
    <source>
        <dbReference type="ARBA" id="ARBA00022990"/>
    </source>
</evidence>
<dbReference type="InterPro" id="IPR050611">
    <property type="entry name" value="ABCF"/>
</dbReference>
<evidence type="ECO:0000256" key="4">
    <source>
        <dbReference type="ARBA" id="ARBA00022741"/>
    </source>
</evidence>
<dbReference type="OrthoDB" id="2110130at2759"/>
<dbReference type="Pfam" id="PF12848">
    <property type="entry name" value="ABC_tran_Xtn"/>
    <property type="match status" value="1"/>
</dbReference>
<keyword evidence="6" id="KW-0007">Acetylation</keyword>
<dbReference type="PANTHER" id="PTHR19211">
    <property type="entry name" value="ATP-BINDING TRANSPORT PROTEIN-RELATED"/>
    <property type="match status" value="1"/>
</dbReference>
<protein>
    <recommendedName>
        <fullName evidence="8">ATP-binding cassette sub-family F member 3</fullName>
    </recommendedName>
</protein>
<dbReference type="FunFam" id="3.40.50.300:FF:000688">
    <property type="entry name" value="ATP-binding cassette sub-family F member 3"/>
    <property type="match status" value="1"/>
</dbReference>
<evidence type="ECO:0000313" key="12">
    <source>
        <dbReference type="RefSeq" id="XP_022110204.1"/>
    </source>
</evidence>
<dbReference type="InterPro" id="IPR003593">
    <property type="entry name" value="AAA+_ATPase"/>
</dbReference>
<reference evidence="12" key="1">
    <citation type="submission" date="2025-08" db="UniProtKB">
        <authorList>
            <consortium name="RefSeq"/>
        </authorList>
    </citation>
    <scope>IDENTIFICATION</scope>
</reference>
<dbReference type="GeneID" id="110989847"/>
<dbReference type="AlphaFoldDB" id="A0A8B7ZXR2"/>
<evidence type="ECO:0000313" key="11">
    <source>
        <dbReference type="Proteomes" id="UP000694845"/>
    </source>
</evidence>